<sequence>MAPQQSATEEAPAEEPVEEKAPDTELAVGDGFRYKDGVLLTVTGIRKLTAADFGEFDIKPGADKSGFRVLLDVTNDSKKPLDLDAWGVNAQGATTGGQTEFVSAEKGSKQMTGRLAPGKKGSFTFEYALAKKDGTAVVFTMTRVDDSVDLLAEDPHWTGTIK</sequence>
<gene>
    <name evidence="1" type="ORF">OG835_25825</name>
</gene>
<protein>
    <submittedName>
        <fullName evidence="1">Uncharacterized protein</fullName>
    </submittedName>
</protein>
<organism evidence="1 2">
    <name type="scientific">Streptomyces scopuliridis</name>
    <dbReference type="NCBI Taxonomy" id="452529"/>
    <lineage>
        <taxon>Bacteria</taxon>
        <taxon>Bacillati</taxon>
        <taxon>Actinomycetota</taxon>
        <taxon>Actinomycetes</taxon>
        <taxon>Kitasatosporales</taxon>
        <taxon>Streptomycetaceae</taxon>
        <taxon>Streptomyces</taxon>
    </lineage>
</organism>
<reference evidence="1" key="1">
    <citation type="submission" date="2022-10" db="EMBL/GenBank/DDBJ databases">
        <title>The complete genomes of actinobacterial strains from the NBC collection.</title>
        <authorList>
            <person name="Joergensen T.S."/>
            <person name="Alvarez Arevalo M."/>
            <person name="Sterndorff E.B."/>
            <person name="Faurdal D."/>
            <person name="Vuksanovic O."/>
            <person name="Mourched A.-S."/>
            <person name="Charusanti P."/>
            <person name="Shaw S."/>
            <person name="Blin K."/>
            <person name="Weber T."/>
        </authorList>
    </citation>
    <scope>NUCLEOTIDE SEQUENCE</scope>
    <source>
        <strain evidence="1">NBC 01771</strain>
    </source>
</reference>
<evidence type="ECO:0000313" key="2">
    <source>
        <dbReference type="Proteomes" id="UP001348369"/>
    </source>
</evidence>
<evidence type="ECO:0000313" key="1">
    <source>
        <dbReference type="EMBL" id="WSC00076.1"/>
    </source>
</evidence>
<keyword evidence="2" id="KW-1185">Reference proteome</keyword>
<proteinExistence type="predicted"/>
<name>A0ACD4ZP38_9ACTN</name>
<dbReference type="EMBL" id="CP109109">
    <property type="protein sequence ID" value="WSC00076.1"/>
    <property type="molecule type" value="Genomic_DNA"/>
</dbReference>
<dbReference type="Proteomes" id="UP001348369">
    <property type="component" value="Chromosome"/>
</dbReference>
<accession>A0ACD4ZP38</accession>